<dbReference type="Gene3D" id="2.130.10.30">
    <property type="entry name" value="Regulator of chromosome condensation 1/beta-lactamase-inhibitor protein II"/>
    <property type="match status" value="2"/>
</dbReference>
<gene>
    <name evidence="6" type="primary">LOC109469817</name>
</gene>
<accession>A0A6P4YZ60</accession>
<feature type="repeat" description="RCC1" evidence="2">
    <location>
        <begin position="198"/>
        <end position="247"/>
    </location>
</feature>
<organism evidence="5 6">
    <name type="scientific">Branchiostoma belcheri</name>
    <name type="common">Amphioxus</name>
    <dbReference type="NCBI Taxonomy" id="7741"/>
    <lineage>
        <taxon>Eukaryota</taxon>
        <taxon>Metazoa</taxon>
        <taxon>Chordata</taxon>
        <taxon>Cephalochordata</taxon>
        <taxon>Leptocardii</taxon>
        <taxon>Amphioxiformes</taxon>
        <taxon>Branchiostomatidae</taxon>
        <taxon>Branchiostoma</taxon>
    </lineage>
</organism>
<dbReference type="InterPro" id="IPR000408">
    <property type="entry name" value="Reg_chr_condens"/>
</dbReference>
<feature type="compositionally biased region" description="Acidic residues" evidence="3">
    <location>
        <begin position="415"/>
        <end position="424"/>
    </location>
</feature>
<dbReference type="GeneID" id="109469817"/>
<feature type="compositionally biased region" description="Basic and acidic residues" evidence="3">
    <location>
        <begin position="481"/>
        <end position="496"/>
    </location>
</feature>
<dbReference type="RefSeq" id="XP_019624087.1">
    <property type="nucleotide sequence ID" value="XM_019768528.1"/>
</dbReference>
<evidence type="ECO:0000256" key="1">
    <source>
        <dbReference type="ARBA" id="ARBA00022737"/>
    </source>
</evidence>
<name>A0A6P4YZ60_BRABE</name>
<feature type="repeat" description="RCC1" evidence="2">
    <location>
        <begin position="86"/>
        <end position="140"/>
    </location>
</feature>
<dbReference type="Proteomes" id="UP000515135">
    <property type="component" value="Unplaced"/>
</dbReference>
<feature type="compositionally biased region" description="Basic and acidic residues" evidence="3">
    <location>
        <begin position="766"/>
        <end position="775"/>
    </location>
</feature>
<dbReference type="Pfam" id="PF00415">
    <property type="entry name" value="RCC1"/>
    <property type="match status" value="1"/>
</dbReference>
<evidence type="ECO:0000313" key="5">
    <source>
        <dbReference type="Proteomes" id="UP000515135"/>
    </source>
</evidence>
<feature type="region of interest" description="Disordered" evidence="3">
    <location>
        <begin position="469"/>
        <end position="557"/>
    </location>
</feature>
<feature type="repeat" description="RCC1" evidence="2">
    <location>
        <begin position="141"/>
        <end position="197"/>
    </location>
</feature>
<dbReference type="PRINTS" id="PR00633">
    <property type="entry name" value="RCCNDNSATION"/>
</dbReference>
<feature type="compositionally biased region" description="Polar residues" evidence="3">
    <location>
        <begin position="880"/>
        <end position="890"/>
    </location>
</feature>
<protein>
    <submittedName>
        <fullName evidence="6">X-linked retinitis pigmentosa GTPase regulator-like</fullName>
    </submittedName>
</protein>
<dbReference type="SUPFAM" id="SSF50985">
    <property type="entry name" value="RCC1/BLIP-II"/>
    <property type="match status" value="2"/>
</dbReference>
<dbReference type="AlphaFoldDB" id="A0A6P4YZ60"/>
<feature type="region of interest" description="Disordered" evidence="3">
    <location>
        <begin position="790"/>
        <end position="1042"/>
    </location>
</feature>
<feature type="region of interest" description="Disordered" evidence="3">
    <location>
        <begin position="589"/>
        <end position="775"/>
    </location>
</feature>
<dbReference type="KEGG" id="bbel:109469817"/>
<sequence>MKGSMDLTDIEENGGDDQTKSIEPSCVEDGSLVVWGCGEFGQNGHGRVGDVAATEGLVAEFPPKNGARVKLLACGASHSIVVTVDNEVYTWGNGHSGQLGCGDKETHLRPTKIRLTDSQELPDVAGISCGSRHSIAWLTNGHCYSFGNNYYAQLAYNFRVQNYKENQLKPTLLEMFVHRRVVQVACGDRHTLFLTQEGRVATCGNNANGQLGTGEPSDMVCPKMLDDLEGVSCIACGSYHSLAVTGAGEVYVWGSGKPCGTRRGDILSPTKLKTRHANVVMVAAGCSHSLALTANGNVYSWGVGTEGQLGHGEEVMFLSEPTRIRHDVLRGRVVQISCGESYSAALTELGELYMWGKNSHIILPDQAATHRIYSPHRVHTGGVCVRRIVCGAWHAAALTGRPDWQRDSKASDLSDLSDSEDLESVAEGGSTSIAWSCDPISSPSQNVTSKVAMEKHLERERTKISLAEFYAATPEPSPKAKKPDEAVPTEHLRQSEPMEAFVEETQEDLTSEDNDDRFVYDDDDYEADDGEEDELHDLYEDDYEDDDDESMTAVSHDAKCNSEVTMFDDKRNEMGKMRGKVVDTSKELCKNEISMSTDSLPLSKEEGYDSPMQEPSEKERRISTKSPSRSTKPTGAITQPSISTGDRTVPQTAQPSTDFQDPPVLEDLEMHPEDVSMSVDEGISSGTGTSTTSLESSPVVLDRKDNVNLSPGTEHSIGNLHKGAKIPVMPSKPPSQSEGRQYLPRSRTFMSGSTNRSTKYVPRPQTQEHHTDKPHKVMVTNFGFVNLPASHQRAVHPPPRPKTQARPRQARTREEVSRQGGSRPMVPVPPSKRPSTSSDTQSVASVASLWSSRELPSSKSVTSSKTQIPSTRRPSFLRNVASSTSPQGQDAASHRVEIKRSHAGFSEKQTSHPKRDPVERKPYLRSHPFQPASVQQRKGGEGMWSRHRDNQDVSFPAGGLPLSKVTGLTRYPMEGSGSSQSSEGMSPNPLVSDVMGPSWEQPVFSSGTAWRAKSRAKDPILSGSKTDPKPPQQGKRGEVGPS</sequence>
<feature type="repeat" description="RCC1" evidence="2">
    <location>
        <begin position="30"/>
        <end position="85"/>
    </location>
</feature>
<proteinExistence type="predicted"/>
<dbReference type="InterPro" id="IPR009091">
    <property type="entry name" value="RCC1/BLIP-II"/>
</dbReference>
<dbReference type="PANTHER" id="PTHR22870:SF408">
    <property type="entry name" value="OS09G0560450 PROTEIN"/>
    <property type="match status" value="1"/>
</dbReference>
<dbReference type="InterPro" id="IPR058923">
    <property type="entry name" value="RCC1-like_dom"/>
</dbReference>
<feature type="compositionally biased region" description="Acidic residues" evidence="3">
    <location>
        <begin position="501"/>
        <end position="550"/>
    </location>
</feature>
<dbReference type="PANTHER" id="PTHR22870">
    <property type="entry name" value="REGULATOR OF CHROMOSOME CONDENSATION"/>
    <property type="match status" value="1"/>
</dbReference>
<dbReference type="Pfam" id="PF25390">
    <property type="entry name" value="WD40_RLD"/>
    <property type="match status" value="1"/>
</dbReference>
<dbReference type="InterPro" id="IPR051210">
    <property type="entry name" value="Ub_ligase/GEF_domain"/>
</dbReference>
<feature type="region of interest" description="Disordered" evidence="3">
    <location>
        <begin position="404"/>
        <end position="427"/>
    </location>
</feature>
<keyword evidence="1" id="KW-0677">Repeat</keyword>
<reference evidence="6" key="1">
    <citation type="submission" date="2025-08" db="UniProtKB">
        <authorList>
            <consortium name="RefSeq"/>
        </authorList>
    </citation>
    <scope>IDENTIFICATION</scope>
    <source>
        <tissue evidence="6">Gonad</tissue>
    </source>
</reference>
<evidence type="ECO:0000256" key="2">
    <source>
        <dbReference type="PROSITE-ProRule" id="PRU00235"/>
    </source>
</evidence>
<feature type="compositionally biased region" description="Low complexity" evidence="3">
    <location>
        <begin position="973"/>
        <end position="986"/>
    </location>
</feature>
<feature type="compositionally biased region" description="Basic and acidic residues" evidence="3">
    <location>
        <begin position="909"/>
        <end position="922"/>
    </location>
</feature>
<feature type="compositionally biased region" description="Polar residues" evidence="3">
    <location>
        <begin position="748"/>
        <end position="758"/>
    </location>
</feature>
<keyword evidence="5" id="KW-1185">Reference proteome</keyword>
<feature type="compositionally biased region" description="Low complexity" evidence="3">
    <location>
        <begin position="624"/>
        <end position="634"/>
    </location>
</feature>
<feature type="compositionally biased region" description="Polar residues" evidence="3">
    <location>
        <begin position="636"/>
        <end position="659"/>
    </location>
</feature>
<feature type="repeat" description="RCC1" evidence="2">
    <location>
        <begin position="296"/>
        <end position="349"/>
    </location>
</feature>
<evidence type="ECO:0000256" key="3">
    <source>
        <dbReference type="SAM" id="MobiDB-lite"/>
    </source>
</evidence>
<feature type="repeat" description="RCC1" evidence="2">
    <location>
        <begin position="248"/>
        <end position="295"/>
    </location>
</feature>
<feature type="compositionally biased region" description="Low complexity" evidence="3">
    <location>
        <begin position="684"/>
        <end position="693"/>
    </location>
</feature>
<dbReference type="PROSITE" id="PS50012">
    <property type="entry name" value="RCC1_3"/>
    <property type="match status" value="7"/>
</dbReference>
<feature type="domain" description="RCC1-like" evidence="4">
    <location>
        <begin position="28"/>
        <end position="285"/>
    </location>
</feature>
<dbReference type="OrthoDB" id="5981550at2759"/>
<evidence type="ECO:0000313" key="6">
    <source>
        <dbReference type="RefSeq" id="XP_019624087.1"/>
    </source>
</evidence>
<feature type="region of interest" description="Disordered" evidence="3">
    <location>
        <begin position="1"/>
        <end position="23"/>
    </location>
</feature>
<evidence type="ECO:0000259" key="4">
    <source>
        <dbReference type="Pfam" id="PF25390"/>
    </source>
</evidence>
<dbReference type="PROSITE" id="PS00626">
    <property type="entry name" value="RCC1_2"/>
    <property type="match status" value="4"/>
</dbReference>
<feature type="compositionally biased region" description="Basic and acidic residues" evidence="3">
    <location>
        <begin position="938"/>
        <end position="951"/>
    </location>
</feature>
<feature type="repeat" description="RCC1" evidence="2">
    <location>
        <begin position="350"/>
        <end position="401"/>
    </location>
</feature>
<feature type="compositionally biased region" description="Polar residues" evidence="3">
    <location>
        <begin position="833"/>
        <end position="873"/>
    </location>
</feature>